<dbReference type="Proteomes" id="UP000828390">
    <property type="component" value="Unassembled WGS sequence"/>
</dbReference>
<gene>
    <name evidence="2" type="ORF">DPMN_118065</name>
</gene>
<evidence type="ECO:0000313" key="3">
    <source>
        <dbReference type="Proteomes" id="UP000828390"/>
    </source>
</evidence>
<reference evidence="2" key="1">
    <citation type="journal article" date="2019" name="bioRxiv">
        <title>The Genome of the Zebra Mussel, Dreissena polymorpha: A Resource for Invasive Species Research.</title>
        <authorList>
            <person name="McCartney M.A."/>
            <person name="Auch B."/>
            <person name="Kono T."/>
            <person name="Mallez S."/>
            <person name="Zhang Y."/>
            <person name="Obille A."/>
            <person name="Becker A."/>
            <person name="Abrahante J.E."/>
            <person name="Garbe J."/>
            <person name="Badalamenti J.P."/>
            <person name="Herman A."/>
            <person name="Mangelson H."/>
            <person name="Liachko I."/>
            <person name="Sullivan S."/>
            <person name="Sone E.D."/>
            <person name="Koren S."/>
            <person name="Silverstein K.A.T."/>
            <person name="Beckman K.B."/>
            <person name="Gohl D.M."/>
        </authorList>
    </citation>
    <scope>NUCLEOTIDE SEQUENCE</scope>
    <source>
        <strain evidence="2">Duluth1</strain>
        <tissue evidence="2">Whole animal</tissue>
    </source>
</reference>
<reference evidence="2" key="2">
    <citation type="submission" date="2020-11" db="EMBL/GenBank/DDBJ databases">
        <authorList>
            <person name="McCartney M.A."/>
            <person name="Auch B."/>
            <person name="Kono T."/>
            <person name="Mallez S."/>
            <person name="Becker A."/>
            <person name="Gohl D.M."/>
            <person name="Silverstein K.A.T."/>
            <person name="Koren S."/>
            <person name="Bechman K.B."/>
            <person name="Herman A."/>
            <person name="Abrahante J.E."/>
            <person name="Garbe J."/>
        </authorList>
    </citation>
    <scope>NUCLEOTIDE SEQUENCE</scope>
    <source>
        <strain evidence="2">Duluth1</strain>
        <tissue evidence="2">Whole animal</tissue>
    </source>
</reference>
<keyword evidence="3" id="KW-1185">Reference proteome</keyword>
<sequence length="86" mass="10206">MIRKRSQMERKKAMQKRKRKAAEEMMEKETASDIDEATVVAPGKCYKCEAPYEKDFIEFDHCFRRIQITCVNNKMIDGVPFECKYC</sequence>
<accession>A0A9D4GGU4</accession>
<dbReference type="AlphaFoldDB" id="A0A9D4GGU4"/>
<name>A0A9D4GGU4_DREPO</name>
<proteinExistence type="predicted"/>
<organism evidence="2 3">
    <name type="scientific">Dreissena polymorpha</name>
    <name type="common">Zebra mussel</name>
    <name type="synonym">Mytilus polymorpha</name>
    <dbReference type="NCBI Taxonomy" id="45954"/>
    <lineage>
        <taxon>Eukaryota</taxon>
        <taxon>Metazoa</taxon>
        <taxon>Spiralia</taxon>
        <taxon>Lophotrochozoa</taxon>
        <taxon>Mollusca</taxon>
        <taxon>Bivalvia</taxon>
        <taxon>Autobranchia</taxon>
        <taxon>Heteroconchia</taxon>
        <taxon>Euheterodonta</taxon>
        <taxon>Imparidentia</taxon>
        <taxon>Neoheterodontei</taxon>
        <taxon>Myida</taxon>
        <taxon>Dreissenoidea</taxon>
        <taxon>Dreissenidae</taxon>
        <taxon>Dreissena</taxon>
    </lineage>
</organism>
<feature type="compositionally biased region" description="Basic and acidic residues" evidence="1">
    <location>
        <begin position="1"/>
        <end position="12"/>
    </location>
</feature>
<feature type="region of interest" description="Disordered" evidence="1">
    <location>
        <begin position="1"/>
        <end position="29"/>
    </location>
</feature>
<comment type="caution">
    <text evidence="2">The sequence shown here is derived from an EMBL/GenBank/DDBJ whole genome shotgun (WGS) entry which is preliminary data.</text>
</comment>
<dbReference type="EMBL" id="JAIWYP010000005">
    <property type="protein sequence ID" value="KAH3816548.1"/>
    <property type="molecule type" value="Genomic_DNA"/>
</dbReference>
<evidence type="ECO:0000313" key="2">
    <source>
        <dbReference type="EMBL" id="KAH3816548.1"/>
    </source>
</evidence>
<evidence type="ECO:0000256" key="1">
    <source>
        <dbReference type="SAM" id="MobiDB-lite"/>
    </source>
</evidence>
<protein>
    <submittedName>
        <fullName evidence="2">Uncharacterized protein</fullName>
    </submittedName>
</protein>